<protein>
    <recommendedName>
        <fullName evidence="5">Low molecular weight antigen MTB12-like C-terminal domain-containing protein</fullName>
    </recommendedName>
</protein>
<feature type="region of interest" description="Disordered" evidence="3">
    <location>
        <begin position="32"/>
        <end position="54"/>
    </location>
</feature>
<proteinExistence type="inferred from homology"/>
<reference evidence="7" key="1">
    <citation type="submission" date="2005-03" db="EMBL/GenBank/DDBJ databases">
        <title>Comparison of the complete genome sequences of Rhodococcus erythropolis PR4 and Rhodococcus opacus B4.</title>
        <authorList>
            <person name="Takarada H."/>
            <person name="Sekine M."/>
            <person name="Hosoyama A."/>
            <person name="Yamada R."/>
            <person name="Fujisawa T."/>
            <person name="Omata S."/>
            <person name="Shimizu A."/>
            <person name="Tsukatani N."/>
            <person name="Tanikawa S."/>
            <person name="Fujita N."/>
            <person name="Harayama S."/>
        </authorList>
    </citation>
    <scope>NUCLEOTIDE SEQUENCE [LARGE SCALE GENOMIC DNA]</scope>
    <source>
        <strain evidence="7">PR4 / NBRC 100887</strain>
    </source>
</reference>
<organism evidence="6 7">
    <name type="scientific">Rhodococcus erythropolis (strain PR4 / NBRC 100887)</name>
    <dbReference type="NCBI Taxonomy" id="234621"/>
    <lineage>
        <taxon>Bacteria</taxon>
        <taxon>Bacillati</taxon>
        <taxon>Actinomycetota</taxon>
        <taxon>Actinomycetes</taxon>
        <taxon>Mycobacteriales</taxon>
        <taxon>Nocardiaceae</taxon>
        <taxon>Rhodococcus</taxon>
        <taxon>Rhodococcus erythropolis group</taxon>
    </lineage>
</organism>
<dbReference type="AlphaFoldDB" id="C1A0W2"/>
<evidence type="ECO:0000256" key="2">
    <source>
        <dbReference type="ARBA" id="ARBA00093774"/>
    </source>
</evidence>
<reference evidence="6 7" key="2">
    <citation type="journal article" date="2006" name="Environ. Microbiol.">
        <title>Sequence analysis of three plasmids harboured in Rhodococcus erythropolis strain PR4.</title>
        <authorList>
            <person name="Sekine M."/>
            <person name="Tanikawa S."/>
            <person name="Omata S."/>
            <person name="Saito M."/>
            <person name="Fujisawa T."/>
            <person name="Tsukatani N."/>
            <person name="Tajima T."/>
            <person name="Sekigawa T."/>
            <person name="Kosugi H."/>
            <person name="Matsuo Y."/>
            <person name="Nishiko R."/>
            <person name="Imamura K."/>
            <person name="Ito M."/>
            <person name="Narita H."/>
            <person name="Tago S."/>
            <person name="Fujita N."/>
            <person name="Harayama S."/>
        </authorList>
    </citation>
    <scope>NUCLEOTIDE SEQUENCE [LARGE SCALE GENOMIC DNA]</scope>
    <source>
        <strain evidence="7">PR4 / NBRC 100887</strain>
    </source>
</reference>
<keyword evidence="1 4" id="KW-0732">Signal</keyword>
<feature type="signal peptide" evidence="4">
    <location>
        <begin position="1"/>
        <end position="31"/>
    </location>
</feature>
<evidence type="ECO:0000259" key="5">
    <source>
        <dbReference type="Pfam" id="PF26580"/>
    </source>
</evidence>
<accession>C1A0W2</accession>
<dbReference type="Pfam" id="PF26580">
    <property type="entry name" value="Mtb12_C"/>
    <property type="match status" value="1"/>
</dbReference>
<dbReference type="EMBL" id="AP008957">
    <property type="protein sequence ID" value="BAH34247.1"/>
    <property type="molecule type" value="Genomic_DNA"/>
</dbReference>
<feature type="domain" description="Low molecular weight antigen MTB12-like C-terminal" evidence="5">
    <location>
        <begin position="61"/>
        <end position="172"/>
    </location>
</feature>
<feature type="chain" id="PRO_5039527088" description="Low molecular weight antigen MTB12-like C-terminal domain-containing protein" evidence="4">
    <location>
        <begin position="32"/>
        <end position="177"/>
    </location>
</feature>
<name>C1A0W2_RHOE4</name>
<sequence length="177" mass="17887">MNTRMDRTEKLKLQKMTVAAVAIAAALTMTACGSDGGDSDKTTSAKPTTTTAAAPTSEVVLPTSAELNAKVAQALDESVPGAEKVDLVQGAEEDPELINQVAAAAKAAGAQVEILDPVTDTGSETAAASLNIVVNGQPLQQGLQASFVYEDGVWKLSKTTACQIVGVAGLTSPACAA</sequence>
<comment type="similarity">
    <text evidence="2">Belongs to the MTB12 family.</text>
</comment>
<gene>
    <name evidence="6" type="ordered locus">RER_35390</name>
</gene>
<dbReference type="PROSITE" id="PS51257">
    <property type="entry name" value="PROKAR_LIPOPROTEIN"/>
    <property type="match status" value="1"/>
</dbReference>
<dbReference type="Proteomes" id="UP000002204">
    <property type="component" value="Chromosome"/>
</dbReference>
<dbReference type="InterPro" id="IPR058644">
    <property type="entry name" value="Mtb12-like_C"/>
</dbReference>
<dbReference type="HOGENOM" id="CLU_084151_1_0_11"/>
<evidence type="ECO:0000256" key="3">
    <source>
        <dbReference type="SAM" id="MobiDB-lite"/>
    </source>
</evidence>
<evidence type="ECO:0000256" key="1">
    <source>
        <dbReference type="ARBA" id="ARBA00022729"/>
    </source>
</evidence>
<evidence type="ECO:0000313" key="7">
    <source>
        <dbReference type="Proteomes" id="UP000002204"/>
    </source>
</evidence>
<evidence type="ECO:0000256" key="4">
    <source>
        <dbReference type="SAM" id="SignalP"/>
    </source>
</evidence>
<evidence type="ECO:0000313" key="6">
    <source>
        <dbReference type="EMBL" id="BAH34247.1"/>
    </source>
</evidence>
<dbReference type="KEGG" id="rer:RER_35390"/>
<dbReference type="eggNOG" id="ENOG5033UGS">
    <property type="taxonomic scope" value="Bacteria"/>
</dbReference>
<feature type="compositionally biased region" description="Low complexity" evidence="3">
    <location>
        <begin position="44"/>
        <end position="54"/>
    </location>
</feature>